<dbReference type="EMBL" id="JAEMHM010000004">
    <property type="protein sequence ID" value="MBJ6724234.1"/>
    <property type="molecule type" value="Genomic_DNA"/>
</dbReference>
<dbReference type="Proteomes" id="UP000636888">
    <property type="component" value="Unassembled WGS sequence"/>
</dbReference>
<sequence>MKGKILKIKTGYNPNSSSIGVDMVVFFTAGAAMTVLFNTMAAVLCAGKAVRQEGPVAEPLREEAAEDLAEDVQCPQ</sequence>
<gene>
    <name evidence="2" type="ORF">JFN93_05915</name>
</gene>
<name>A0A8J7IPF5_9BACT</name>
<accession>A0A8J7IPF5</accession>
<reference evidence="2" key="1">
    <citation type="submission" date="2020-12" db="EMBL/GenBank/DDBJ databases">
        <title>Geomonas sp. Red875, isolated from river sediment.</title>
        <authorList>
            <person name="Xu Z."/>
            <person name="Zhang Z."/>
            <person name="Masuda Y."/>
            <person name="Itoh H."/>
            <person name="Senoo K."/>
        </authorList>
    </citation>
    <scope>NUCLEOTIDE SEQUENCE</scope>
    <source>
        <strain evidence="2">Red875</strain>
    </source>
</reference>
<keyword evidence="3" id="KW-1185">Reference proteome</keyword>
<dbReference type="AlphaFoldDB" id="A0A8J7IPF5"/>
<comment type="caution">
    <text evidence="2">The sequence shown here is derived from an EMBL/GenBank/DDBJ whole genome shotgun (WGS) entry which is preliminary data.</text>
</comment>
<evidence type="ECO:0000256" key="1">
    <source>
        <dbReference type="SAM" id="Phobius"/>
    </source>
</evidence>
<dbReference type="RefSeq" id="WP_199383073.1">
    <property type="nucleotide sequence ID" value="NZ_JAEMHM010000004.1"/>
</dbReference>
<organism evidence="2 3">
    <name type="scientific">Geomesophilobacter sediminis</name>
    <dbReference type="NCBI Taxonomy" id="2798584"/>
    <lineage>
        <taxon>Bacteria</taxon>
        <taxon>Pseudomonadati</taxon>
        <taxon>Thermodesulfobacteriota</taxon>
        <taxon>Desulfuromonadia</taxon>
        <taxon>Geobacterales</taxon>
        <taxon>Geobacteraceae</taxon>
        <taxon>Geomesophilobacter</taxon>
    </lineage>
</organism>
<proteinExistence type="predicted"/>
<keyword evidence="1" id="KW-1133">Transmembrane helix</keyword>
<evidence type="ECO:0000313" key="3">
    <source>
        <dbReference type="Proteomes" id="UP000636888"/>
    </source>
</evidence>
<keyword evidence="1" id="KW-0472">Membrane</keyword>
<feature type="transmembrane region" description="Helical" evidence="1">
    <location>
        <begin position="21"/>
        <end position="44"/>
    </location>
</feature>
<evidence type="ECO:0000313" key="2">
    <source>
        <dbReference type="EMBL" id="MBJ6724234.1"/>
    </source>
</evidence>
<keyword evidence="1" id="KW-0812">Transmembrane</keyword>
<protein>
    <submittedName>
        <fullName evidence="2">Uncharacterized protein</fullName>
    </submittedName>
</protein>